<feature type="region of interest" description="Disordered" evidence="1">
    <location>
        <begin position="355"/>
        <end position="406"/>
    </location>
</feature>
<evidence type="ECO:0000256" key="1">
    <source>
        <dbReference type="SAM" id="MobiDB-lite"/>
    </source>
</evidence>
<feature type="compositionally biased region" description="Polar residues" evidence="1">
    <location>
        <begin position="390"/>
        <end position="406"/>
    </location>
</feature>
<organism evidence="2 3">
    <name type="scientific">Moniliophthora roreri</name>
    <name type="common">Frosty pod rot fungus</name>
    <name type="synonym">Monilia roreri</name>
    <dbReference type="NCBI Taxonomy" id="221103"/>
    <lineage>
        <taxon>Eukaryota</taxon>
        <taxon>Fungi</taxon>
        <taxon>Dikarya</taxon>
        <taxon>Basidiomycota</taxon>
        <taxon>Agaricomycotina</taxon>
        <taxon>Agaricomycetes</taxon>
        <taxon>Agaricomycetidae</taxon>
        <taxon>Agaricales</taxon>
        <taxon>Marasmiineae</taxon>
        <taxon>Marasmiaceae</taxon>
        <taxon>Moniliophthora</taxon>
    </lineage>
</organism>
<accession>A0A0W0F405</accession>
<comment type="caution">
    <text evidence="2">The sequence shown here is derived from an EMBL/GenBank/DDBJ whole genome shotgun (WGS) entry which is preliminary data.</text>
</comment>
<dbReference type="Proteomes" id="UP000054988">
    <property type="component" value="Unassembled WGS sequence"/>
</dbReference>
<dbReference type="AlphaFoldDB" id="A0A0W0F405"/>
<sequence>MPGLPGKPVVDHKFTFPPFPEAPEGVIIVSFKNFEERGISKAPVSEQEVDALGIPTIALVKVHDTDKCKTDAPPRIKGKHVTVQVVGDQQASTTRKKEWWEEWEEVEHTRKVWIDSKQARSDRFRMAIDDFNKNRKWPAAQTNIRAQWDQFQIYVGSISSTQGEKTKKKEEEEDDDDDDFDGDEHSLGDVVQSTSTPTQERNAWESSSTYASDEKEDKVIAFLNDPARGVQVYLSSYMRKQGLHYADRNLFIIPKLLQFFINYLIRNQVLPGKSESAALTKALNIVDIALVELPLTSMLARKLPDDFNGALKEVFKVKKEADLWSTSPSAGEDDTNKTQLLDELVQEGKLEIFGDQPVANGASSADTNGTGESGWASGGWGDSDSNSNTWGSGDTTNPWNTNNGSSTPDLSLEWHIPDPPTLFPFLGPTTLPMTHQTGIVEWSVKKVMKVTPPVAPGGPIRKSKALSEGDIYGDAEAIESELVRKLARVELVSWLGWEDDTMDPEGVVPRIIERSTGAVVIQDKVVFEGDAKARVGVDATSVYNPSSGLAAYQPVSDTITILVEPHVVEHLRIGMGLGGTWVQLLRRGDLVEDGAPVPKKKAKSGDRFWYMDDMMVTLTSYHIA</sequence>
<feature type="region of interest" description="Disordered" evidence="1">
    <location>
        <begin position="162"/>
        <end position="210"/>
    </location>
</feature>
<proteinExistence type="predicted"/>
<dbReference type="GO" id="GO:0031047">
    <property type="term" value="P:regulatory ncRNA-mediated gene silencing"/>
    <property type="evidence" value="ECO:0007669"/>
    <property type="project" value="InterPro"/>
</dbReference>
<evidence type="ECO:0000313" key="2">
    <source>
        <dbReference type="EMBL" id="KTB31055.1"/>
    </source>
</evidence>
<dbReference type="eggNOG" id="ENOG502SM1T">
    <property type="taxonomic scope" value="Eukaryota"/>
</dbReference>
<gene>
    <name evidence="2" type="ORF">WG66_16418</name>
</gene>
<name>A0A0W0F405_MONRR</name>
<dbReference type="EMBL" id="LATX01002353">
    <property type="protein sequence ID" value="KTB31055.1"/>
    <property type="molecule type" value="Genomic_DNA"/>
</dbReference>
<reference evidence="2 3" key="1">
    <citation type="submission" date="2015-12" db="EMBL/GenBank/DDBJ databases">
        <title>Draft genome sequence of Moniliophthora roreri, the causal agent of frosty pod rot of cacao.</title>
        <authorList>
            <person name="Aime M.C."/>
            <person name="Diaz-Valderrama J.R."/>
            <person name="Kijpornyongpan T."/>
            <person name="Phillips-Mora W."/>
        </authorList>
    </citation>
    <scope>NUCLEOTIDE SEQUENCE [LARGE SCALE GENOMIC DNA]</scope>
    <source>
        <strain evidence="2 3">MCA 2952</strain>
    </source>
</reference>
<dbReference type="InterPro" id="IPR018606">
    <property type="entry name" value="Arb1"/>
</dbReference>
<dbReference type="GO" id="GO:0033167">
    <property type="term" value="C:ARC complex"/>
    <property type="evidence" value="ECO:0007669"/>
    <property type="project" value="InterPro"/>
</dbReference>
<feature type="compositionally biased region" description="Acidic residues" evidence="1">
    <location>
        <begin position="171"/>
        <end position="182"/>
    </location>
</feature>
<evidence type="ECO:0000313" key="3">
    <source>
        <dbReference type="Proteomes" id="UP000054988"/>
    </source>
</evidence>
<dbReference type="Pfam" id="PF09692">
    <property type="entry name" value="Arb1"/>
    <property type="match status" value="1"/>
</dbReference>
<protein>
    <submittedName>
        <fullName evidence="2">Uncharacterized protein</fullName>
    </submittedName>
</protein>
<feature type="compositionally biased region" description="Polar residues" evidence="1">
    <location>
        <begin position="191"/>
        <end position="210"/>
    </location>
</feature>